<protein>
    <submittedName>
        <fullName evidence="1">Glutamyl-tRNA amidotransferase</fullName>
    </submittedName>
</protein>
<dbReference type="InterPro" id="IPR019004">
    <property type="entry name" value="YqeY/Aim41"/>
</dbReference>
<sequence length="155" mass="16450">MGTVEDRLHDDMVAAMKARNTVLTTTLRMGIGALKNEKVAGKEARELTQDEEIAVLQREVRSRKDSAQAYTDGGRPELAAKELAEIEVLSAYLPSMLSDAELDAIVAEEIAAAAQASGEAPTMRQMGAIIKAVNGRASGRAEGKTVAAKVKAALR</sequence>
<dbReference type="Pfam" id="PF09424">
    <property type="entry name" value="YqeY"/>
    <property type="match status" value="1"/>
</dbReference>
<organism evidence="1 2">
    <name type="scientific">Propioniciclava flava</name>
    <dbReference type="NCBI Taxonomy" id="2072026"/>
    <lineage>
        <taxon>Bacteria</taxon>
        <taxon>Bacillati</taxon>
        <taxon>Actinomycetota</taxon>
        <taxon>Actinomycetes</taxon>
        <taxon>Propionibacteriales</taxon>
        <taxon>Propionibacteriaceae</taxon>
        <taxon>Propioniciclava</taxon>
    </lineage>
</organism>
<evidence type="ECO:0000313" key="1">
    <source>
        <dbReference type="EMBL" id="RXW33465.1"/>
    </source>
</evidence>
<dbReference type="InterPro" id="IPR042184">
    <property type="entry name" value="YqeY/Aim41_N"/>
</dbReference>
<accession>A0A4Q2EN15</accession>
<reference evidence="1 2" key="1">
    <citation type="submission" date="2018-01" db="EMBL/GenBank/DDBJ databases">
        <title>Lactibacter flavus gen. nov., sp. nov., a novel bacterium of the family Propionibacteriaceae isolated from raw milk and dairy products.</title>
        <authorList>
            <person name="Wenning M."/>
            <person name="Breitenwieser F."/>
            <person name="Huptas C."/>
            <person name="von Neubeck M."/>
            <person name="Busse H.-J."/>
            <person name="Scherer S."/>
        </authorList>
    </citation>
    <scope>NUCLEOTIDE SEQUENCE [LARGE SCALE GENOMIC DNA]</scope>
    <source>
        <strain evidence="1 2">VG341</strain>
    </source>
</reference>
<evidence type="ECO:0000313" key="2">
    <source>
        <dbReference type="Proteomes" id="UP000290624"/>
    </source>
</evidence>
<comment type="caution">
    <text evidence="1">The sequence shown here is derived from an EMBL/GenBank/DDBJ whole genome shotgun (WGS) entry which is preliminary data.</text>
</comment>
<dbReference type="EMBL" id="PPCV01000001">
    <property type="protein sequence ID" value="RXW33465.1"/>
    <property type="molecule type" value="Genomic_DNA"/>
</dbReference>
<name>A0A4Q2EN15_9ACTN</name>
<dbReference type="GO" id="GO:0016884">
    <property type="term" value="F:carbon-nitrogen ligase activity, with glutamine as amido-N-donor"/>
    <property type="evidence" value="ECO:0007669"/>
    <property type="project" value="InterPro"/>
</dbReference>
<dbReference type="SUPFAM" id="SSF89095">
    <property type="entry name" value="GatB/YqeY motif"/>
    <property type="match status" value="1"/>
</dbReference>
<dbReference type="GO" id="GO:0016740">
    <property type="term" value="F:transferase activity"/>
    <property type="evidence" value="ECO:0007669"/>
    <property type="project" value="UniProtKB-KW"/>
</dbReference>
<dbReference type="OrthoDB" id="5244551at2"/>
<dbReference type="InterPro" id="IPR023168">
    <property type="entry name" value="GatB_Yqey_C_2"/>
</dbReference>
<proteinExistence type="predicted"/>
<gene>
    <name evidence="1" type="ORF">C1706_01500</name>
</gene>
<dbReference type="PANTHER" id="PTHR28055">
    <property type="entry name" value="ALTERED INHERITANCE OF MITOCHONDRIA PROTEIN 41, MITOCHONDRIAL"/>
    <property type="match status" value="1"/>
</dbReference>
<dbReference type="AlphaFoldDB" id="A0A4Q2EN15"/>
<dbReference type="Gene3D" id="1.10.1510.10">
    <property type="entry name" value="Uncharacterised protein YqeY/AIM41 PF09424, N-terminal domain"/>
    <property type="match status" value="1"/>
</dbReference>
<keyword evidence="1" id="KW-0808">Transferase</keyword>
<dbReference type="PANTHER" id="PTHR28055:SF1">
    <property type="entry name" value="ALTERED INHERITANCE OF MITOCHONDRIA PROTEIN 41, MITOCHONDRIAL"/>
    <property type="match status" value="1"/>
</dbReference>
<dbReference type="Proteomes" id="UP000290624">
    <property type="component" value="Unassembled WGS sequence"/>
</dbReference>
<dbReference type="InterPro" id="IPR003789">
    <property type="entry name" value="Asn/Gln_tRNA_amidoTrase-B-like"/>
</dbReference>
<dbReference type="Gene3D" id="1.10.10.410">
    <property type="match status" value="1"/>
</dbReference>
<keyword evidence="2" id="KW-1185">Reference proteome</keyword>
<dbReference type="RefSeq" id="WP_129457430.1">
    <property type="nucleotide sequence ID" value="NZ_PPCV01000001.1"/>
</dbReference>